<protein>
    <submittedName>
        <fullName evidence="1">Abortive phage resistance protein</fullName>
    </submittedName>
</protein>
<evidence type="ECO:0000313" key="1">
    <source>
        <dbReference type="EMBL" id="PDX72057.1"/>
    </source>
</evidence>
<evidence type="ECO:0000313" key="2">
    <source>
        <dbReference type="Proteomes" id="UP000219901"/>
    </source>
</evidence>
<dbReference type="Pfam" id="PF07751">
    <property type="entry name" value="Abi_2"/>
    <property type="match status" value="1"/>
</dbReference>
<sequence>MPKPFLTYEQQLIKLRDEKHIVITDETKTLCKLQQVGYYSLVSGYKHLFRIPAQKIYKNGTAFEELVSLYEFDEALRELFLHYLLHIERHIRSLLSYYFTEKYGEAQSTYLLKTNYNYVRKHQQGIDRLVYELQKLTLTTQHSYIAYQRNTYHNVPLWVLVNALTFGTLSKMYFFFPLGLQSKVSKNFAHVNEKQLGQFLTVMTKFRNVCAHNERLFSYRSKDAIPDMALHSKLGIPKERSLYQCGKNDLFAVVIAFRYLLPKQEFLKFKRTLTVQIDSFLKSTTHISEEELLRAMGFPANWKKISLYRI</sequence>
<comment type="caution">
    <text evidence="1">The sequence shown here is derived from an EMBL/GenBank/DDBJ whole genome shotgun (WGS) entry which is preliminary data.</text>
</comment>
<dbReference type="InterPro" id="IPR011664">
    <property type="entry name" value="Abi_system_AbiD/AbiF-like"/>
</dbReference>
<proteinExistence type="predicted"/>
<reference evidence="1 2" key="1">
    <citation type="journal article" date="2017" name="Front. Microbiol.">
        <title>New Insights into the Diversity of the Genus Faecalibacterium.</title>
        <authorList>
            <person name="Benevides L."/>
            <person name="Burman S."/>
            <person name="Martin R."/>
            <person name="Robert V."/>
            <person name="Thomas M."/>
            <person name="Miquel S."/>
            <person name="Chain F."/>
            <person name="Sokol H."/>
            <person name="Bermudez-Humaran L.G."/>
            <person name="Morrison M."/>
            <person name="Langella P."/>
            <person name="Azevedo V.A."/>
            <person name="Chatel J.M."/>
            <person name="Soares S."/>
        </authorList>
    </citation>
    <scope>NUCLEOTIDE SEQUENCE [LARGE SCALE GENOMIC DNA]</scope>
    <source>
        <strain evidence="1 2">CNCM I 4546</strain>
    </source>
</reference>
<dbReference type="Proteomes" id="UP000219901">
    <property type="component" value="Unassembled WGS sequence"/>
</dbReference>
<dbReference type="EMBL" id="NMTV01000060">
    <property type="protein sequence ID" value="PDX72057.1"/>
    <property type="molecule type" value="Genomic_DNA"/>
</dbReference>
<name>A0A2A6ZYY8_9FIRM</name>
<accession>A0A2A6ZYY8</accession>
<dbReference type="AlphaFoldDB" id="A0A2A6ZYY8"/>
<gene>
    <name evidence="1" type="ORF">CGS55_10095</name>
</gene>
<dbReference type="RefSeq" id="WP_097783436.1">
    <property type="nucleotide sequence ID" value="NZ_NMTV01000060.1"/>
</dbReference>
<organism evidence="1 2">
    <name type="scientific">Faecalibacterium prausnitzii</name>
    <dbReference type="NCBI Taxonomy" id="853"/>
    <lineage>
        <taxon>Bacteria</taxon>
        <taxon>Bacillati</taxon>
        <taxon>Bacillota</taxon>
        <taxon>Clostridia</taxon>
        <taxon>Eubacteriales</taxon>
        <taxon>Oscillospiraceae</taxon>
        <taxon>Faecalibacterium</taxon>
    </lineage>
</organism>